<dbReference type="InterPro" id="IPR001227">
    <property type="entry name" value="Ac_transferase_dom_sf"/>
</dbReference>
<evidence type="ECO:0000256" key="1">
    <source>
        <dbReference type="ARBA" id="ARBA00022450"/>
    </source>
</evidence>
<dbReference type="SMART" id="SM00822">
    <property type="entry name" value="PKS_KR"/>
    <property type="match status" value="2"/>
</dbReference>
<dbReference type="SMART" id="SM00823">
    <property type="entry name" value="PKS_PP"/>
    <property type="match status" value="2"/>
</dbReference>
<dbReference type="InterPro" id="IPR014043">
    <property type="entry name" value="Acyl_transferase_dom"/>
</dbReference>
<evidence type="ECO:0000256" key="3">
    <source>
        <dbReference type="ARBA" id="ARBA00022679"/>
    </source>
</evidence>
<dbReference type="SUPFAM" id="SSF55048">
    <property type="entry name" value="Probable ACP-binding domain of malonyl-CoA ACP transacylase"/>
    <property type="match status" value="1"/>
</dbReference>
<dbReference type="Gene3D" id="3.40.50.720">
    <property type="entry name" value="NAD(P)-binding Rossmann-like Domain"/>
    <property type="match status" value="2"/>
</dbReference>
<dbReference type="InterPro" id="IPR036736">
    <property type="entry name" value="ACP-like_sf"/>
</dbReference>
<dbReference type="SUPFAM" id="SSF51735">
    <property type="entry name" value="NAD(P)-binding Rossmann-fold domains"/>
    <property type="match status" value="4"/>
</dbReference>
<organism evidence="10 11">
    <name type="scientific">Streptosporangium vulgare</name>
    <dbReference type="NCBI Taxonomy" id="46190"/>
    <lineage>
        <taxon>Bacteria</taxon>
        <taxon>Bacillati</taxon>
        <taxon>Actinomycetota</taxon>
        <taxon>Actinomycetes</taxon>
        <taxon>Streptosporangiales</taxon>
        <taxon>Streptosporangiaceae</taxon>
        <taxon>Streptosporangium</taxon>
    </lineage>
</organism>
<dbReference type="SUPFAM" id="SSF47336">
    <property type="entry name" value="ACP-like"/>
    <property type="match status" value="2"/>
</dbReference>
<accession>A0ABV5TTK9</accession>
<evidence type="ECO:0000256" key="2">
    <source>
        <dbReference type="ARBA" id="ARBA00022553"/>
    </source>
</evidence>
<dbReference type="CDD" id="cd08956">
    <property type="entry name" value="KR_3_FAS_SDR_x"/>
    <property type="match status" value="1"/>
</dbReference>
<dbReference type="SUPFAM" id="SSF53901">
    <property type="entry name" value="Thiolase-like"/>
    <property type="match status" value="2"/>
</dbReference>
<gene>
    <name evidence="10" type="ORF">ACFFRH_43760</name>
</gene>
<dbReference type="SMART" id="SM00826">
    <property type="entry name" value="PKS_DH"/>
    <property type="match status" value="1"/>
</dbReference>
<dbReference type="Pfam" id="PF16197">
    <property type="entry name" value="KAsynt_C_assoc"/>
    <property type="match status" value="2"/>
</dbReference>
<proteinExistence type="predicted"/>
<dbReference type="PROSITE" id="PS52004">
    <property type="entry name" value="KS3_2"/>
    <property type="match status" value="2"/>
</dbReference>
<dbReference type="InterPro" id="IPR018201">
    <property type="entry name" value="Ketoacyl_synth_AS"/>
</dbReference>
<sequence length="3048" mass="318620">MAGCEAAGVRTRVIAVDYASHSAQMEELGEELAQALGSVTPRVPGVPFFSTVSGRWLDEPLDAGYWFRNLRQRVRFAQATRGLIGAGHRVFVEVSPHPVLTLGVEQSLEAAEVQGAAIGTLRRDEGGMDRFLLSLGEAFVHGVEVNWSPAFGDTQPDPDADLPTYPFQRRRYWLDAPPPAADAHGLGLVPDEHPLLGAVLDGADEDGLVWTGRVSLETHPWLAGHTVRETVLMPGAAFAELAVHACAHTGLGQVEELTLEAPLLLPERGGVRLRVVAGAGDTTGVRPVHVSSRQDGSDTWTRHASGLLGPAAGGPVDDPLRPAPSRPVDDLRQPVAGGLMDDPRRPAVGGSVWPPAGAEPMDVRDRYDRLAEQGYAYGSAFQGLRAAWRHGGDVYAEVALPPSGQDDAARFGIHPALLDAALHAREMRAGDGEVLLPFAWTGIRLHARAATTLRVRLTPTGTDAFRVEAADEQGRPVIDVDSLTVRPVPVRRLTGRPVASLFTVDWTPARDGRPVAPLVLHPDLAAVPEPVPATVLVEAPREAGPDEAARWALRIVRQWLAEERFVSARLVVVTRGAVGTGTPGETVAPGHAPVWGLLRSAQSEHPGRFVLVDLGDGDQPILVPDEPQVAVRGGRALVPRLARTGPATGAGLPRLDGTVLITGGTGTLGGQIARHLVREHDVRRLLLLGRLGPAAPGASDLVTELRGLGADVTVTACDAADRDALAAVLDRTSDLVAVVHAAAVLDDGIVESLDPVRLDAVMRPKAYAALNLHELTLGRDLGAFVLFSSLSGVLGAPGQAGYAAANAYVDALAQHRRALGLPAVSLAWGAWEQRSALTGDLDDTEVTWWTENGVTRMPTEEGLELFDAALTVGAPLLVPARLDPGAARRPADAPLPPPLRSLVRAPVRRAADAAPAIAELGERELLDLVRAQVADVLGYADPGQVETGTAFKDLGFDSLLAVRMRNRLNQVTGLRLPATIVFDHPTPEALARHLRAGRPEPREAPRPVPSGEPVAIVGMACRFPGGVRSPEDLWRLVAEGGDAIGDFPTDRGWQAVYHPDPDHRGTSYARSGGFLHDAGEFDAEFFGISPREALAMDPQQRLLLETSWEAVERAGIDPSSLRGSQTGVFAGVMYHDYVTDPRALPEELEGHLLSGNVGSIATGRVAYTFGLEGPAITVDTACSTSLVALHLAATSLRQGECSLALVGGVTVMPTPTPFIEFSRQRGLAPDGRCKPFSAAADGTGWSEGAGVLVVERLSDALRNGHRVLAVVRGSAVNQDGASNGLTAPNGLAQERVVRQALANAGLAASEVDAVEAHGTGTTLGDPIEAQALMAAYGPDRERPLWLGSVKSNIGHTQAAAGVAGVIKMVMAMRHGVLPRTLHADEPSPHVDWSSGAVSLLTEAREWPGADHPRRAGVSSFGASGTNAHVVLEQGPVVEFSGSLGVSGVSVPLVVSGRSVGAVGDLVGAVRGRVVSAGAARVLVSGRARFEHRAVVVGGQVVEGRALGSGSGAGGVFVFPGQGSQWVGMGAGLLESSPVFAQRFAECGEALGPFVDWSLEEVVRGGAGLERVEVVQPTLWAVMVSLAQVWRSFGVEPVAVVGHSQGEIAAAVVSGGLSLGDGARVVALRSRLLGGVAGRGGMASVALPARQVEERVAGWGGVSVAAENGPASTVVSGDAGALAGFVAECEAAGVRTRVIAVDYASHSAQMEEIGSEVVEALAGISPRVPQVPFFSTVSGRWLDEPLDAGYWFRNLRQRVRFAEATRGLIEAGHRVFVEISPHPVLTLGVEQSLEAAEVQGAAVGTLRRDEGGMDRFLLSLGEAFVHGVEVDWSPAFGNAHPDPDADLPTYPFQRKHYWLASPAARSGGPATTTADECRYRDEWQRRATAEPAPLSGTWLVAVPSGYQDDPLTGLCAEALRARGATPVVVPVDAEGVSAALRGHADAAGTLSLLLLDEAEALASTTRLVRALAEAGVESPLWLVTGGAVATGEADPPRAPRQAALWGLGRVIALERPHRWGGLIDLPETVTEAVAGDLATVLAAGDDEDQVAVRAEGVLVRRLVRSPLNGAPPARSWRPHGTVLVTGTGMVATRVARWLAEQGADRVLMAGRRGAAAPDARTPRDEAGDRIHVAACDITDRDAVVALLGGIPADQPLTAVVHAAGAGDDAPLDDLTPERIVAAARPHLEGATILDELTGDLDAFVLISSLAGTLGTPERAGTAAGHAYLEALARSRRARGLSATVIHSGDWVRDDTRRAHGLRELTPDLAFQALRQALDHDETAITIADIDWPRFHLAFTASRARPLLAGVPEARAVAVADTHDDGFAARLAGLGDAERGRVALDLVRTQVAAVLRHDDPGAVRTDLPFKNLGFDSLLGVDLRNRLNAVTGVRLSATLVFDHPSPEALAGHLVSTVTGTAGRLPEPRVTVTAEDPIAIVGMACRFPGGVRSPEDLWRLVAEGGDAIGDFPTDRGWDLEGLYDPDPDRPGKSYVRHGGFLYDALEFDAGFFGISPNEALAMDPQQRLLLETSWEAFERAGIDPTSVRGSQTGVFVGLSYQDYLTRLHEQPAGFDGHLLTGTTASVASGRVAYLLGLEGPSLTVDTACSSSLVSLHLAAQALRRGECSLALAGGIAVMSTPGMFRFFSRQRGLAPDGRCKPFSAAADGFGAAEGVGMLLVERLSDARANGHRVLAVVRGSAVNQDGASNGLTAPNGPSQQRVIGQALADAGLAASEVDAVEAHGTGTALGDPIEAQALLAAYGPDRERPLWLGSVKSNIGHTQAAAGVAGVIKMVMAMRHGVLPRTLHADEPSPHVDWSSGAVSLLTEAREWPRNAGARRAAVSSFGMSGTNAHVIVEEGPEAADVPAADGDAGAGEVTEGRRAAGPVPLVVSGRSVGAVGDLVGAVRGRVVSAGAARVLVSGRARFEHRAVVVGGQVVEGRVLGGSGSAGGVFVFPGQGSQWVGMGAGLLESSPVFTQRFAECAEALEPFVGWSLEEVVRGGAGLERVEVVQPVLWAVMVSLAEVWRSFGVEPVAVVGHSQGEIAAAVVSG</sequence>
<feature type="non-terminal residue" evidence="10">
    <location>
        <position position="3048"/>
    </location>
</feature>
<dbReference type="InterPro" id="IPR016039">
    <property type="entry name" value="Thiolase-like"/>
</dbReference>
<keyword evidence="11" id="KW-1185">Reference proteome</keyword>
<dbReference type="PROSITE" id="PS50075">
    <property type="entry name" value="CARRIER"/>
    <property type="match status" value="2"/>
</dbReference>
<dbReference type="InterPro" id="IPR049900">
    <property type="entry name" value="PKS_mFAS_DH"/>
</dbReference>
<dbReference type="InterPro" id="IPR049551">
    <property type="entry name" value="PKS_DH_C"/>
</dbReference>
<evidence type="ECO:0000313" key="10">
    <source>
        <dbReference type="EMBL" id="MFB9682422.1"/>
    </source>
</evidence>
<feature type="domain" description="Carrier" evidence="7">
    <location>
        <begin position="2339"/>
        <end position="2414"/>
    </location>
</feature>
<dbReference type="Gene3D" id="3.40.366.10">
    <property type="entry name" value="Malonyl-Coenzyme A Acyl Carrier Protein, domain 2"/>
    <property type="match status" value="3"/>
</dbReference>
<dbReference type="InterPro" id="IPR042104">
    <property type="entry name" value="PKS_dehydratase_sf"/>
</dbReference>
<dbReference type="SMART" id="SM00827">
    <property type="entry name" value="PKS_AT"/>
    <property type="match status" value="1"/>
</dbReference>
<dbReference type="Pfam" id="PF21089">
    <property type="entry name" value="PKS_DH_N"/>
    <property type="match status" value="1"/>
</dbReference>
<dbReference type="Pfam" id="PF00698">
    <property type="entry name" value="Acyl_transf_1"/>
    <property type="match status" value="3"/>
</dbReference>
<dbReference type="InterPro" id="IPR016036">
    <property type="entry name" value="Malonyl_transacylase_ACP-bd"/>
</dbReference>
<dbReference type="Gene3D" id="1.10.1200.10">
    <property type="entry name" value="ACP-like"/>
    <property type="match status" value="2"/>
</dbReference>
<dbReference type="PROSITE" id="PS00012">
    <property type="entry name" value="PHOSPHOPANTETHEINE"/>
    <property type="match status" value="1"/>
</dbReference>
<dbReference type="PANTHER" id="PTHR43775:SF51">
    <property type="entry name" value="INACTIVE PHENOLPHTHIOCEROL SYNTHESIS POLYKETIDE SYNTHASE TYPE I PKS1-RELATED"/>
    <property type="match status" value="1"/>
</dbReference>
<dbReference type="InterPro" id="IPR014031">
    <property type="entry name" value="Ketoacyl_synth_C"/>
</dbReference>
<dbReference type="Proteomes" id="UP001589610">
    <property type="component" value="Unassembled WGS sequence"/>
</dbReference>
<comment type="caution">
    <text evidence="10">The sequence shown here is derived from an EMBL/GenBank/DDBJ whole genome shotgun (WGS) entry which is preliminary data.</text>
</comment>
<dbReference type="PROSITE" id="PS00606">
    <property type="entry name" value="KS3_1"/>
    <property type="match status" value="2"/>
</dbReference>
<dbReference type="CDD" id="cd08952">
    <property type="entry name" value="KR_1_SDR_x"/>
    <property type="match status" value="1"/>
</dbReference>
<dbReference type="InterPro" id="IPR032821">
    <property type="entry name" value="PKS_assoc"/>
</dbReference>
<dbReference type="Pfam" id="PF22953">
    <property type="entry name" value="SpnB_Rossmann"/>
    <property type="match status" value="1"/>
</dbReference>
<dbReference type="PANTHER" id="PTHR43775">
    <property type="entry name" value="FATTY ACID SYNTHASE"/>
    <property type="match status" value="1"/>
</dbReference>
<dbReference type="InterPro" id="IPR036291">
    <property type="entry name" value="NAD(P)-bd_dom_sf"/>
</dbReference>
<dbReference type="InterPro" id="IPR009081">
    <property type="entry name" value="PP-bd_ACP"/>
</dbReference>
<dbReference type="Pfam" id="PF02801">
    <property type="entry name" value="Ketoacyl-synt_C"/>
    <property type="match status" value="2"/>
</dbReference>
<evidence type="ECO:0000256" key="6">
    <source>
        <dbReference type="SAM" id="MobiDB-lite"/>
    </source>
</evidence>
<dbReference type="Pfam" id="PF14765">
    <property type="entry name" value="PS-DH"/>
    <property type="match status" value="1"/>
</dbReference>
<keyword evidence="4" id="KW-0012">Acyltransferase</keyword>
<dbReference type="InterPro" id="IPR020841">
    <property type="entry name" value="PKS_Beta-ketoAc_synthase_dom"/>
</dbReference>
<dbReference type="InterPro" id="IPR020806">
    <property type="entry name" value="PKS_PP-bd"/>
</dbReference>
<dbReference type="Gene3D" id="3.30.70.3290">
    <property type="match status" value="3"/>
</dbReference>
<dbReference type="Gene3D" id="3.40.47.10">
    <property type="match status" value="2"/>
</dbReference>
<dbReference type="SMART" id="SM00825">
    <property type="entry name" value="PKS_KS"/>
    <property type="match status" value="2"/>
</dbReference>
<evidence type="ECO:0000259" key="9">
    <source>
        <dbReference type="PROSITE" id="PS52019"/>
    </source>
</evidence>
<feature type="compositionally biased region" description="Low complexity" evidence="6">
    <location>
        <begin position="306"/>
        <end position="315"/>
    </location>
</feature>
<dbReference type="InterPro" id="IPR049552">
    <property type="entry name" value="PKS_DH_N"/>
</dbReference>
<dbReference type="InterPro" id="IPR013968">
    <property type="entry name" value="PKS_KR"/>
</dbReference>
<evidence type="ECO:0000256" key="5">
    <source>
        <dbReference type="PROSITE-ProRule" id="PRU01363"/>
    </source>
</evidence>
<feature type="domain" description="Ketosynthase family 3 (KS3)" evidence="8">
    <location>
        <begin position="2431"/>
        <end position="2855"/>
    </location>
</feature>
<dbReference type="InterPro" id="IPR055123">
    <property type="entry name" value="SpnB-like_Rossmann"/>
</dbReference>
<dbReference type="InterPro" id="IPR006162">
    <property type="entry name" value="Ppantetheine_attach_site"/>
</dbReference>
<dbReference type="InterPro" id="IPR057326">
    <property type="entry name" value="KR_dom"/>
</dbReference>
<feature type="domain" description="PKS/mFAS DH" evidence="9">
    <location>
        <begin position="193"/>
        <end position="494"/>
    </location>
</feature>
<dbReference type="Pfam" id="PF00109">
    <property type="entry name" value="ketoacyl-synt"/>
    <property type="match status" value="2"/>
</dbReference>
<evidence type="ECO:0000256" key="4">
    <source>
        <dbReference type="ARBA" id="ARBA00023315"/>
    </source>
</evidence>
<keyword evidence="2" id="KW-0597">Phosphoprotein</keyword>
<reference evidence="10 11" key="1">
    <citation type="submission" date="2024-09" db="EMBL/GenBank/DDBJ databases">
        <authorList>
            <person name="Sun Q."/>
            <person name="Mori K."/>
        </authorList>
    </citation>
    <scope>NUCLEOTIDE SEQUENCE [LARGE SCALE GENOMIC DNA]</scope>
    <source>
        <strain evidence="10 11">JCM 3028</strain>
    </source>
</reference>
<protein>
    <submittedName>
        <fullName evidence="10">SDR family NAD(P)-dependent oxidoreductase</fullName>
    </submittedName>
</protein>
<evidence type="ECO:0000313" key="11">
    <source>
        <dbReference type="Proteomes" id="UP001589610"/>
    </source>
</evidence>
<keyword evidence="3" id="KW-0808">Transferase</keyword>
<feature type="region of interest" description="Disordered" evidence="6">
    <location>
        <begin position="285"/>
        <end position="357"/>
    </location>
</feature>
<dbReference type="Pfam" id="PF00550">
    <property type="entry name" value="PP-binding"/>
    <property type="match status" value="2"/>
</dbReference>
<dbReference type="EMBL" id="JBHMBS010000065">
    <property type="protein sequence ID" value="MFB9682422.1"/>
    <property type="molecule type" value="Genomic_DNA"/>
</dbReference>
<feature type="domain" description="Ketosynthase family 3 (KS3)" evidence="8">
    <location>
        <begin position="1011"/>
        <end position="1433"/>
    </location>
</feature>
<dbReference type="RefSeq" id="WP_386164067.1">
    <property type="nucleotide sequence ID" value="NZ_JBHMBS010000065.1"/>
</dbReference>
<dbReference type="InterPro" id="IPR014030">
    <property type="entry name" value="Ketoacyl_synth_N"/>
</dbReference>
<dbReference type="InterPro" id="IPR020807">
    <property type="entry name" value="PKS_DH"/>
</dbReference>
<dbReference type="PROSITE" id="PS52019">
    <property type="entry name" value="PKS_MFAS_DH"/>
    <property type="match status" value="1"/>
</dbReference>
<dbReference type="Pfam" id="PF08659">
    <property type="entry name" value="KR"/>
    <property type="match status" value="2"/>
</dbReference>
<evidence type="ECO:0000259" key="7">
    <source>
        <dbReference type="PROSITE" id="PS50075"/>
    </source>
</evidence>
<keyword evidence="1" id="KW-0596">Phosphopantetheine</keyword>
<dbReference type="InterPro" id="IPR050091">
    <property type="entry name" value="PKS_NRPS_Biosynth_Enz"/>
</dbReference>
<feature type="domain" description="Carrier" evidence="7">
    <location>
        <begin position="923"/>
        <end position="998"/>
    </location>
</feature>
<feature type="region of interest" description="N-terminal hotdog fold" evidence="5">
    <location>
        <begin position="193"/>
        <end position="315"/>
    </location>
</feature>
<dbReference type="SMART" id="SM01294">
    <property type="entry name" value="PKS_PP_betabranch"/>
    <property type="match status" value="2"/>
</dbReference>
<name>A0ABV5TTK9_9ACTN</name>
<dbReference type="SUPFAM" id="SSF52151">
    <property type="entry name" value="FabD/lysophospholipase-like"/>
    <property type="match status" value="3"/>
</dbReference>
<feature type="region of interest" description="C-terminal hotdog fold" evidence="5">
    <location>
        <begin position="358"/>
        <end position="494"/>
    </location>
</feature>
<feature type="active site" description="Proton acceptor; for dehydratase activity" evidence="5">
    <location>
        <position position="225"/>
    </location>
</feature>
<feature type="active site" description="Proton donor; for dehydratase activity" evidence="5">
    <location>
        <position position="419"/>
    </location>
</feature>
<dbReference type="Gene3D" id="3.10.129.110">
    <property type="entry name" value="Polyketide synthase dehydratase"/>
    <property type="match status" value="1"/>
</dbReference>
<dbReference type="CDD" id="cd00833">
    <property type="entry name" value="PKS"/>
    <property type="match status" value="2"/>
</dbReference>
<dbReference type="InterPro" id="IPR016035">
    <property type="entry name" value="Acyl_Trfase/lysoPLipase"/>
</dbReference>
<evidence type="ECO:0000259" key="8">
    <source>
        <dbReference type="PROSITE" id="PS52004"/>
    </source>
</evidence>